<reference evidence="8 9" key="1">
    <citation type="journal article" date="2012" name="Genome Biol.">
        <title>Genome and low-iron response of an oceanic diatom adapted to chronic iron limitation.</title>
        <authorList>
            <person name="Lommer M."/>
            <person name="Specht M."/>
            <person name="Roy A.S."/>
            <person name="Kraemer L."/>
            <person name="Andreson R."/>
            <person name="Gutowska M.A."/>
            <person name="Wolf J."/>
            <person name="Bergner S.V."/>
            <person name="Schilhabel M.B."/>
            <person name="Klostermeier U.C."/>
            <person name="Beiko R.G."/>
            <person name="Rosenstiel P."/>
            <person name="Hippler M."/>
            <person name="Laroche J."/>
        </authorList>
    </citation>
    <scope>NUCLEOTIDE SEQUENCE [LARGE SCALE GENOMIC DNA]</scope>
    <source>
        <strain evidence="8 9">CCMP1005</strain>
    </source>
</reference>
<evidence type="ECO:0000259" key="6">
    <source>
        <dbReference type="Pfam" id="PF13001"/>
    </source>
</evidence>
<dbReference type="Pfam" id="PF24492">
    <property type="entry name" value="HEAT_ECM29"/>
    <property type="match status" value="1"/>
</dbReference>
<keyword evidence="3" id="KW-0677">Repeat</keyword>
<dbReference type="Proteomes" id="UP000266841">
    <property type="component" value="Unassembled WGS sequence"/>
</dbReference>
<evidence type="ECO:0000256" key="3">
    <source>
        <dbReference type="ARBA" id="ARBA00022737"/>
    </source>
</evidence>
<dbReference type="Pfam" id="PF13001">
    <property type="entry name" value="ECM29_N"/>
    <property type="match status" value="1"/>
</dbReference>
<dbReference type="InterPro" id="IPR016024">
    <property type="entry name" value="ARM-type_fold"/>
</dbReference>
<organism evidence="8 9">
    <name type="scientific">Thalassiosira oceanica</name>
    <name type="common">Marine diatom</name>
    <dbReference type="NCBI Taxonomy" id="159749"/>
    <lineage>
        <taxon>Eukaryota</taxon>
        <taxon>Sar</taxon>
        <taxon>Stramenopiles</taxon>
        <taxon>Ochrophyta</taxon>
        <taxon>Bacillariophyta</taxon>
        <taxon>Coscinodiscophyceae</taxon>
        <taxon>Thalassiosirophycidae</taxon>
        <taxon>Thalassiosirales</taxon>
        <taxon>Thalassiosiraceae</taxon>
        <taxon>Thalassiosira</taxon>
    </lineage>
</organism>
<evidence type="ECO:0000256" key="1">
    <source>
        <dbReference type="ARBA" id="ARBA00004496"/>
    </source>
</evidence>
<dbReference type="InterPro" id="IPR055443">
    <property type="entry name" value="HEAT_ECM29"/>
</dbReference>
<keyword evidence="4" id="KW-0647">Proteasome</keyword>
<dbReference type="GO" id="GO:0043248">
    <property type="term" value="P:proteasome assembly"/>
    <property type="evidence" value="ECO:0007669"/>
    <property type="project" value="InterPro"/>
</dbReference>
<comment type="caution">
    <text evidence="8">The sequence shown here is derived from an EMBL/GenBank/DDBJ whole genome shotgun (WGS) entry which is preliminary data.</text>
</comment>
<proteinExistence type="predicted"/>
<dbReference type="GO" id="GO:0060090">
    <property type="term" value="F:molecular adaptor activity"/>
    <property type="evidence" value="ECO:0007669"/>
    <property type="project" value="InterPro"/>
</dbReference>
<feature type="compositionally biased region" description="Polar residues" evidence="5">
    <location>
        <begin position="246"/>
        <end position="256"/>
    </location>
</feature>
<feature type="domain" description="Proteasome component Ecm29 N-terminal" evidence="6">
    <location>
        <begin position="81"/>
        <end position="172"/>
    </location>
</feature>
<name>K0TL42_THAOC</name>
<keyword evidence="9" id="KW-1185">Reference proteome</keyword>
<feature type="region of interest" description="Disordered" evidence="5">
    <location>
        <begin position="231"/>
        <end position="256"/>
    </location>
</feature>
<gene>
    <name evidence="8" type="ORF">THAOC_03315</name>
</gene>
<evidence type="ECO:0000256" key="4">
    <source>
        <dbReference type="ARBA" id="ARBA00022942"/>
    </source>
</evidence>
<evidence type="ECO:0000313" key="9">
    <source>
        <dbReference type="Proteomes" id="UP000266841"/>
    </source>
</evidence>
<evidence type="ECO:0000313" key="8">
    <source>
        <dbReference type="EMBL" id="EJK74976.1"/>
    </source>
</evidence>
<protein>
    <submittedName>
        <fullName evidence="8">Uncharacterized protein</fullName>
    </submittedName>
</protein>
<evidence type="ECO:0000256" key="5">
    <source>
        <dbReference type="SAM" id="MobiDB-lite"/>
    </source>
</evidence>
<dbReference type="SUPFAM" id="SSF48371">
    <property type="entry name" value="ARM repeat"/>
    <property type="match status" value="1"/>
</dbReference>
<keyword evidence="2" id="KW-0963">Cytoplasm</keyword>
<dbReference type="eggNOG" id="KOG0915">
    <property type="taxonomic scope" value="Eukaryota"/>
</dbReference>
<dbReference type="GO" id="GO:0005737">
    <property type="term" value="C:cytoplasm"/>
    <property type="evidence" value="ECO:0007669"/>
    <property type="project" value="UniProtKB-SubCell"/>
</dbReference>
<feature type="region of interest" description="Disordered" evidence="5">
    <location>
        <begin position="57"/>
        <end position="85"/>
    </location>
</feature>
<dbReference type="PANTHER" id="PTHR23346:SF19">
    <property type="entry name" value="PROTEASOME ADAPTER AND SCAFFOLD PROTEIN ECM29"/>
    <property type="match status" value="1"/>
</dbReference>
<dbReference type="GO" id="GO:0036503">
    <property type="term" value="P:ERAD pathway"/>
    <property type="evidence" value="ECO:0007669"/>
    <property type="project" value="TreeGrafter"/>
</dbReference>
<feature type="domain" description="Proteasome adapter and scaffold protein ECM29 HEAT-repeat" evidence="7">
    <location>
        <begin position="1670"/>
        <end position="1845"/>
    </location>
</feature>
<dbReference type="OMA" id="CKGLAAC"/>
<accession>K0TL42</accession>
<dbReference type="InterPro" id="IPR024372">
    <property type="entry name" value="Ecm29_N"/>
</dbReference>
<comment type="subcellular location">
    <subcellularLocation>
        <location evidence="1">Cytoplasm</location>
    </subcellularLocation>
</comment>
<dbReference type="InterPro" id="IPR011989">
    <property type="entry name" value="ARM-like"/>
</dbReference>
<dbReference type="EMBL" id="AGNL01003214">
    <property type="protein sequence ID" value="EJK74976.1"/>
    <property type="molecule type" value="Genomic_DNA"/>
</dbReference>
<dbReference type="GO" id="GO:0005634">
    <property type="term" value="C:nucleus"/>
    <property type="evidence" value="ECO:0007669"/>
    <property type="project" value="TreeGrafter"/>
</dbReference>
<evidence type="ECO:0000256" key="2">
    <source>
        <dbReference type="ARBA" id="ARBA00022490"/>
    </source>
</evidence>
<dbReference type="GO" id="GO:0000502">
    <property type="term" value="C:proteasome complex"/>
    <property type="evidence" value="ECO:0007669"/>
    <property type="project" value="UniProtKB-KW"/>
</dbReference>
<dbReference type="Gene3D" id="1.25.10.10">
    <property type="entry name" value="Leucine-rich Repeat Variant"/>
    <property type="match status" value="1"/>
</dbReference>
<evidence type="ECO:0000259" key="7">
    <source>
        <dbReference type="Pfam" id="PF24492"/>
    </source>
</evidence>
<sequence>MADSTASALDGLKGELSTLNRVSHRLAMTEGGAFEKVVMALLPRLLLRIGKNDDDKKANLRSINNKRKSPSSDGEEETGSLLDQDSQHDAIHKKLIDMISHILKRTRSDHDCKLPCLDILGLLLPKSEGEEKVSANPFTVNLGLAFLTLGMNRCSPTEAADLLPGLMEFIGSTLQSVDPNAAGSNNNDTGVDWDTQRAVGVIHLLDPIAKTRHNQAYHLILRCLERVSNNPTESAAARRNNEASKTDPSTTESNVSLVSSLRETKQLLSSRPILSAAMFDLFTDVMLYNPVPANSTLVPSGLSTASYQCLVGGAASQSSGAKTWKDEFSTRSNLRRLKLKLLDLVAPCRRFALFLPEKSEGIGSGDGISRTVALMTLLSGDTDPDIKNKAESYLRSHMDTYRGRKELPLGENGEAQDQNATTQDYLLGNSVSLAQTLLVFSVGGASSLIVDKSLRAQYTNDEAKLIIQSRLGLRYSADSAVASQQKALLSSTRTKVSETAVTSCLKFVAKMMDDNPKMLAQTNMERDESDAKAVSIGTRVLAILGDLNRPGSSTKPTMEAAVSLLNSLCVRISMFYDSRLDGGSNAMGSTERLRQILARAMAGTCSILAPTASGESSSPSSNSTRAANIQIEVRNSCYGVVSTLARSKFSVDTHYAVFDCGKTAESVSAAISTSTAVMLFGCAANEADVLRPRATSALDALLGSYVRVVEVINQTGHTKASAQPTPNADENPWATLTATTASQQILSDHVSADALARSLFPLMWTASNPKKSKSSRIGAVRWTASLLLGLDKVNAVHLLCFLTGDEDMTVSMIAKQALRVDKTLGEDDVLCTKDSAVDDTVPFEELVHILLIGDTESPRPKYARFHVRAQTATIRFLLQQLYSEDSLYGGDCSRLVATALNSLASYKGKTLSREETDLIDECSIVLSTCTSNSRDARKLVIGSGFGTADLSAQALTSNSSKTRRHFALAMGHLYEDQSLWGDGSQDLSLGSWAKSTKLLFSAKACEESLHTLSGTNLVVGQVHGAAFLGAACVRAFRLAAESSNPDTNAKIVDKCWERIASIVSLLGEGLAHADVAIGNACSRGLVVAFSYESRDAPILNGRLFSAFAKALAALNGALKRFSSIDHSDATRAGSLIEAAGLLLAASTSGAGHTQSGTEVDLGPTRLQCVEALFAILGSTVYRKDDELALSVGEALARYADALGSGEWSTGKDCEEWPEKYDEVYASALPPHRHVLFTLFQRDLAASNPLKRNACAAALLALVGHCARNANADESSIQRSFVLEVWKHLSLFQQAFLKLLADPKSKQLSRESCCKGLAACRGLVAAMAASDCSDAQDVTVLNDKLLKAFGQTTNYGGSAMMETEGEARERRNIDNDVAGEGVDRTDVGGAAGISEASLEAYKEMAACALSLNQVDVLYSLMILSTNHPVWSVSTMKDKYSARALLGKANGASIEEIRVSLRPHLKNLVPKLLRACNDPSKMTATQMNVLWVALTGGGSESRALISEHLLSTIDSLIKDAGSKLWKARAGACGALSDVIVGRSWNELGGGGVEVDDEGIFVTSPTASLRLIRLWKVAMRAIDDVRTPVRELNEDLHPSDPTSTDTPEDKDIFLSDLQRREKEKENETTAEYAATVSLGWLVKYGLNQACAEATGICISTLLGIVEVAKPSTLQPVLSELIGSLLMAMSGLEPAALNYLQVRAAGNDSESNAGERLERMRINLASSGPIAGALQKCLDMVKDVSIETQRKLVPELDSALRKGAGFNTRAAVADAVASLCSTCPAAFQCKTGSTMSNPTVRLFRALYFASERERGALAKDKMIHSLGSLAELTPGKAVRTLSVNACDRYNESSGSNNDENVRRAAAATCRAIAVRAPSHLIDGGPGDVWVRKVLPTAYIGMHDKETKIASLWKEVWEEGGSAISSVDGRDNVFGVLLQEKLLPSITRAIAKSLQSTSWDNRRKGCDVLLELCKDNVLAPTARSSDGTFCDKDKDRLKQRAEASASLLSECVAVVSKRRIWDGKGDVAKAGTTIAGKWASIAPIDGETAFILDITWPVVLCTDRADDLFEGDTWFQTADAIIEEEEVDVSSSMMASTRDETKDLGEIDNDLDEEVQESGVSNESVLNERASHKPVVFGGLCRTLLNQSINSGGSSTEGVIPYKAACLSGLSMLMNSVAPSQDSRTCGSAVAHERHIYNAMAPSLYAFASSSQSSGKSTPPLLVARAIECLGSAMYEGLGSDPKPDQVWSDAVLLLKFLADIGGAKQAAWTVRQMATDASSSLVSKMPPVILKRNSVITTCLSISSQGLRDKKFWKVRLSSLNLVLSLLDRVGNQKMSTVDPDRQLIMESICEFSPSFLPSQAKSRLASQYPTRKT</sequence>
<dbReference type="OrthoDB" id="16066at2759"/>
<dbReference type="PANTHER" id="PTHR23346">
    <property type="entry name" value="TRANSLATIONAL ACTIVATOR GCN1-RELATED"/>
    <property type="match status" value="1"/>
</dbReference>